<dbReference type="Proteomes" id="UP000013248">
    <property type="component" value="Unassembled WGS sequence"/>
</dbReference>
<gene>
    <name evidence="2" type="ORF">F900_01857</name>
</gene>
<accession>N9LX17</accession>
<dbReference type="PATRIC" id="fig|1217705.3.peg.1807"/>
<evidence type="ECO:0000256" key="1">
    <source>
        <dbReference type="SAM" id="MobiDB-lite"/>
    </source>
</evidence>
<evidence type="ECO:0000313" key="3">
    <source>
        <dbReference type="Proteomes" id="UP000013248"/>
    </source>
</evidence>
<name>N9LX17_9GAMM</name>
<proteinExistence type="predicted"/>
<evidence type="ECO:0000313" key="2">
    <source>
        <dbReference type="EMBL" id="ENX00873.1"/>
    </source>
</evidence>
<dbReference type="eggNOG" id="COG4675">
    <property type="taxonomic scope" value="Bacteria"/>
</dbReference>
<dbReference type="HOGENOM" id="CLU_565786_0_0_6"/>
<dbReference type="AlphaFoldDB" id="N9LX17"/>
<feature type="region of interest" description="Disordered" evidence="1">
    <location>
        <begin position="217"/>
        <end position="237"/>
    </location>
</feature>
<dbReference type="RefSeq" id="WP_005216917.1">
    <property type="nucleotide sequence ID" value="NZ_KB850089.1"/>
</dbReference>
<sequence length="482" mass="51184">MSHFLLKFRALPNGGSPYGTVYSVNGKTGTVVLTAEDVGADSVGSAQVVQEQVDALSTEVELKANTDEVNSALALKANSADVDSQFTSLSSAVSAKANKAYVDQQDELLQDQIDLKANAQSVNQALSLKADLVDGKVPASQLPSFVDDVLEGTYINPTTFNDLNNQPYVPESGKIYVDTTSNKTYRWSGMLYVVISSGGVALGETSETAYRGDRGKAAYDHSQSQGNPHNSTTSDITEGTRLYFTEPRVRATVLTGLVLQNAPVVDTDNIVTAHGKFQGQLNTKTSLALGNTSTTALAGNSTTSAITEGTNLYFTEARVRATPLTGLNTATGGSITATDTHLSAFGKIQNFIANSANWVDITTTIGVTVSSKVDIPNTSFQVAKIDGVIWMRGRIRFKTNAVAGDNVFVLTQSSLLPDMSWYDPSWVLQRATLYGNVTTISLDFLSSSIFLSLYMNISASSAATGANTTFHLPPTAISRAAS</sequence>
<feature type="compositionally biased region" description="Polar residues" evidence="1">
    <location>
        <begin position="221"/>
        <end position="237"/>
    </location>
</feature>
<comment type="caution">
    <text evidence="2">The sequence shown here is derived from an EMBL/GenBank/DDBJ whole genome shotgun (WGS) entry which is preliminary data.</text>
</comment>
<organism evidence="2 3">
    <name type="scientific">Acinetobacter modestus</name>
    <dbReference type="NCBI Taxonomy" id="1776740"/>
    <lineage>
        <taxon>Bacteria</taxon>
        <taxon>Pseudomonadati</taxon>
        <taxon>Pseudomonadota</taxon>
        <taxon>Gammaproteobacteria</taxon>
        <taxon>Moraxellales</taxon>
        <taxon>Moraxellaceae</taxon>
        <taxon>Acinetobacter</taxon>
    </lineage>
</organism>
<dbReference type="STRING" id="1217705.F900_01857"/>
<reference evidence="2 3" key="1">
    <citation type="submission" date="2013-02" db="EMBL/GenBank/DDBJ databases">
        <title>The Genome Sequence of Acinetobacter sp. ANC 3862.</title>
        <authorList>
            <consortium name="The Broad Institute Genome Sequencing Platform"/>
            <consortium name="The Broad Institute Genome Sequencing Center for Infectious Disease"/>
            <person name="Cerqueira G."/>
            <person name="Feldgarden M."/>
            <person name="Courvalin P."/>
            <person name="Perichon B."/>
            <person name="Grillot-Courvalin C."/>
            <person name="Clermont D."/>
            <person name="Rocha E."/>
            <person name="Yoon E.-J."/>
            <person name="Nemec A."/>
            <person name="Walker B."/>
            <person name="Young S.K."/>
            <person name="Zeng Q."/>
            <person name="Gargeya S."/>
            <person name="Fitzgerald M."/>
            <person name="Haas B."/>
            <person name="Abouelleil A."/>
            <person name="Alvarado L."/>
            <person name="Arachchi H.M."/>
            <person name="Berlin A.M."/>
            <person name="Chapman S.B."/>
            <person name="Dewar J."/>
            <person name="Goldberg J."/>
            <person name="Griggs A."/>
            <person name="Gujja S."/>
            <person name="Hansen M."/>
            <person name="Howarth C."/>
            <person name="Imamovic A."/>
            <person name="Larimer J."/>
            <person name="McCowan C."/>
            <person name="Murphy C."/>
            <person name="Neiman D."/>
            <person name="Pearson M."/>
            <person name="Priest M."/>
            <person name="Roberts A."/>
            <person name="Saif S."/>
            <person name="Shea T."/>
            <person name="Sisk P."/>
            <person name="Sykes S."/>
            <person name="Wortman J."/>
            <person name="Nusbaum C."/>
            <person name="Birren B."/>
        </authorList>
    </citation>
    <scope>NUCLEOTIDE SEQUENCE [LARGE SCALE GENOMIC DNA]</scope>
    <source>
        <strain evidence="2 3">ANC 3862</strain>
    </source>
</reference>
<protein>
    <submittedName>
        <fullName evidence="2">Uncharacterized protein</fullName>
    </submittedName>
</protein>
<dbReference type="EMBL" id="APRP01000018">
    <property type="protein sequence ID" value="ENX00873.1"/>
    <property type="molecule type" value="Genomic_DNA"/>
</dbReference>